<proteinExistence type="predicted"/>
<evidence type="ECO:0000313" key="2">
    <source>
        <dbReference type="Proteomes" id="UP000662857"/>
    </source>
</evidence>
<dbReference type="RefSeq" id="WP_239678260.1">
    <property type="nucleotide sequence ID" value="NZ_CP070499.1"/>
</dbReference>
<name>A0A895YPL9_9ACTN</name>
<evidence type="ECO:0000313" key="1">
    <source>
        <dbReference type="EMBL" id="QSB16060.1"/>
    </source>
</evidence>
<accession>A0A895YPL9</accession>
<dbReference type="KEGG" id="nhy:JQS43_07050"/>
<keyword evidence="2" id="KW-1185">Reference proteome</keyword>
<dbReference type="Gene3D" id="3.40.630.30">
    <property type="match status" value="1"/>
</dbReference>
<dbReference type="SUPFAM" id="SSF55729">
    <property type="entry name" value="Acyl-CoA N-acyltransferases (Nat)"/>
    <property type="match status" value="1"/>
</dbReference>
<sequence>MTLPGSLPELVHRIESGDRLPAHPWLSVLPAAGTPVVLAFPGHAVVATGLDPEWVRGQLLPDADLSAPLNPPFLSACEQQLGRRVNNLDGLYLASPLAGPPAESLRLREVTDSAHPRVRRARRTRPELRIWHTDEGVLIVGRGLAGRWEAAVEVPPHARARGLGRGLARAARQLVPAGRPVWAQIAPGNAASVRAFLAAGYRPVGAEALFTGPAVGGSAGPAGRL</sequence>
<gene>
    <name evidence="1" type="ORF">JQS43_07050</name>
</gene>
<reference evidence="1" key="1">
    <citation type="submission" date="2021-02" db="EMBL/GenBank/DDBJ databases">
        <title>Natrosporangium hydrolyticum gen. nov., sp. nov, a haloalkaliphilic actinobacterium from a soda solonchak soil.</title>
        <authorList>
            <person name="Sorokin D.Y."/>
            <person name="Khijniak T.V."/>
            <person name="Zakharycheva A.P."/>
            <person name="Boueva O.V."/>
            <person name="Ariskina E.V."/>
            <person name="Hahnke R.L."/>
            <person name="Bunk B."/>
            <person name="Sproer C."/>
            <person name="Schumann P."/>
            <person name="Evtushenko L.I."/>
            <person name="Kublanov I.V."/>
        </authorList>
    </citation>
    <scope>NUCLEOTIDE SEQUENCE</scope>
    <source>
        <strain evidence="1">DSM 106523</strain>
    </source>
</reference>
<dbReference type="EMBL" id="CP070499">
    <property type="protein sequence ID" value="QSB16060.1"/>
    <property type="molecule type" value="Genomic_DNA"/>
</dbReference>
<protein>
    <submittedName>
        <fullName evidence="1">GNAT family N-acetyltransferase</fullName>
    </submittedName>
</protein>
<dbReference type="AlphaFoldDB" id="A0A895YPL9"/>
<dbReference type="Proteomes" id="UP000662857">
    <property type="component" value="Chromosome"/>
</dbReference>
<organism evidence="1 2">
    <name type="scientific">Natronosporangium hydrolyticum</name>
    <dbReference type="NCBI Taxonomy" id="2811111"/>
    <lineage>
        <taxon>Bacteria</taxon>
        <taxon>Bacillati</taxon>
        <taxon>Actinomycetota</taxon>
        <taxon>Actinomycetes</taxon>
        <taxon>Micromonosporales</taxon>
        <taxon>Micromonosporaceae</taxon>
        <taxon>Natronosporangium</taxon>
    </lineage>
</organism>
<dbReference type="InterPro" id="IPR016181">
    <property type="entry name" value="Acyl_CoA_acyltransferase"/>
</dbReference>